<feature type="region of interest" description="Disordered" evidence="1">
    <location>
        <begin position="71"/>
        <end position="101"/>
    </location>
</feature>
<feature type="compositionally biased region" description="Polar residues" evidence="1">
    <location>
        <begin position="72"/>
        <end position="93"/>
    </location>
</feature>
<protein>
    <recommendedName>
        <fullName evidence="3">Reverse transcriptase domain-containing protein</fullName>
    </recommendedName>
</protein>
<accession>A0A699TJ81</accession>
<gene>
    <name evidence="2" type="ORF">Tci_882714</name>
</gene>
<dbReference type="EMBL" id="BKCJ011254320">
    <property type="protein sequence ID" value="GFD10745.1"/>
    <property type="molecule type" value="Genomic_DNA"/>
</dbReference>
<sequence length="101" mass="11346">MLFTINPRPRPTVNTNTIVESIPSSFLPIQDNDSQREEIDIITSTYELLPPGLENDDSDREIDAIEELRVDNSISNSANELSVNEESNFDNPSIPQPPPEH</sequence>
<evidence type="ECO:0000256" key="1">
    <source>
        <dbReference type="SAM" id="MobiDB-lite"/>
    </source>
</evidence>
<evidence type="ECO:0008006" key="3">
    <source>
        <dbReference type="Google" id="ProtNLM"/>
    </source>
</evidence>
<comment type="caution">
    <text evidence="2">The sequence shown here is derived from an EMBL/GenBank/DDBJ whole genome shotgun (WGS) entry which is preliminary data.</text>
</comment>
<organism evidence="2">
    <name type="scientific">Tanacetum cinerariifolium</name>
    <name type="common">Dalmatian daisy</name>
    <name type="synonym">Chrysanthemum cinerariifolium</name>
    <dbReference type="NCBI Taxonomy" id="118510"/>
    <lineage>
        <taxon>Eukaryota</taxon>
        <taxon>Viridiplantae</taxon>
        <taxon>Streptophyta</taxon>
        <taxon>Embryophyta</taxon>
        <taxon>Tracheophyta</taxon>
        <taxon>Spermatophyta</taxon>
        <taxon>Magnoliopsida</taxon>
        <taxon>eudicotyledons</taxon>
        <taxon>Gunneridae</taxon>
        <taxon>Pentapetalae</taxon>
        <taxon>asterids</taxon>
        <taxon>campanulids</taxon>
        <taxon>Asterales</taxon>
        <taxon>Asteraceae</taxon>
        <taxon>Asteroideae</taxon>
        <taxon>Anthemideae</taxon>
        <taxon>Anthemidinae</taxon>
        <taxon>Tanacetum</taxon>
    </lineage>
</organism>
<reference evidence="2" key="1">
    <citation type="journal article" date="2019" name="Sci. Rep.">
        <title>Draft genome of Tanacetum cinerariifolium, the natural source of mosquito coil.</title>
        <authorList>
            <person name="Yamashiro T."/>
            <person name="Shiraishi A."/>
            <person name="Satake H."/>
            <person name="Nakayama K."/>
        </authorList>
    </citation>
    <scope>NUCLEOTIDE SEQUENCE</scope>
</reference>
<evidence type="ECO:0000313" key="2">
    <source>
        <dbReference type="EMBL" id="GFD10745.1"/>
    </source>
</evidence>
<proteinExistence type="predicted"/>
<name>A0A699TJ81_TANCI</name>
<dbReference type="AlphaFoldDB" id="A0A699TJ81"/>